<keyword evidence="2" id="KW-1185">Reference proteome</keyword>
<dbReference type="VEuPathDB" id="TrichDB:TRFO_28842"/>
<organism evidence="1 2">
    <name type="scientific">Tritrichomonas foetus</name>
    <dbReference type="NCBI Taxonomy" id="1144522"/>
    <lineage>
        <taxon>Eukaryota</taxon>
        <taxon>Metamonada</taxon>
        <taxon>Parabasalia</taxon>
        <taxon>Tritrichomonadida</taxon>
        <taxon>Tritrichomonadidae</taxon>
        <taxon>Tritrichomonas</taxon>
    </lineage>
</organism>
<dbReference type="AlphaFoldDB" id="A0A1J4K2E3"/>
<dbReference type="RefSeq" id="XP_068356797.1">
    <property type="nucleotide sequence ID" value="XM_068506417.1"/>
</dbReference>
<comment type="caution">
    <text evidence="1">The sequence shown here is derived from an EMBL/GenBank/DDBJ whole genome shotgun (WGS) entry which is preliminary data.</text>
</comment>
<dbReference type="GeneID" id="94841121"/>
<name>A0A1J4K2E3_9EUKA</name>
<gene>
    <name evidence="1" type="ORF">TRFO_28842</name>
</gene>
<evidence type="ECO:0000313" key="1">
    <source>
        <dbReference type="EMBL" id="OHT03661.1"/>
    </source>
</evidence>
<accession>A0A1J4K2E3</accession>
<evidence type="ECO:0000313" key="2">
    <source>
        <dbReference type="Proteomes" id="UP000179807"/>
    </source>
</evidence>
<sequence>MFLNIYFPSTGGKAQKSDFKPYWVEIHEPFLDISAEYAKEPFTSFHLGVLKVAATKDFSDRPDVLEFTGTDNMTSAHFYVFTYDPFDILDFYKMTSAAIKKWKEQVAAKKEKISFQAEVKPTGISIFKSNFTWSVQPDKVSVGKGSQASDNTLYNEIVSLTPIGIPSKPATFKFVTKQSPEGNDQRCTSVDQMKGLMNAVFNNWYLLKCESKPPK</sequence>
<reference evidence="1" key="1">
    <citation type="submission" date="2016-10" db="EMBL/GenBank/DDBJ databases">
        <authorList>
            <person name="Benchimol M."/>
            <person name="Almeida L.G."/>
            <person name="Vasconcelos A.T."/>
            <person name="Perreira-Neves A."/>
            <person name="Rosa I.A."/>
            <person name="Tasca T."/>
            <person name="Bogo M.R."/>
            <person name="de Souza W."/>
        </authorList>
    </citation>
    <scope>NUCLEOTIDE SEQUENCE [LARGE SCALE GENOMIC DNA]</scope>
    <source>
        <strain evidence="1">K</strain>
    </source>
</reference>
<proteinExistence type="predicted"/>
<protein>
    <submittedName>
        <fullName evidence="1">Uncharacterized protein</fullName>
    </submittedName>
</protein>
<dbReference type="Proteomes" id="UP000179807">
    <property type="component" value="Unassembled WGS sequence"/>
</dbReference>
<dbReference type="EMBL" id="MLAK01000818">
    <property type="protein sequence ID" value="OHT03661.1"/>
    <property type="molecule type" value="Genomic_DNA"/>
</dbReference>